<accession>A0ABW3Q4R9</accession>
<keyword evidence="3" id="KW-1185">Reference proteome</keyword>
<evidence type="ECO:0008006" key="4">
    <source>
        <dbReference type="Google" id="ProtNLM"/>
    </source>
</evidence>
<sequence>MLVLTAAVQAVYYVLTGIWPILSIDTFQQVTGPKTDRWLVKMIGALFAVIGLTIGLAVVYADIDLTVAFLGMSSAVAVILVDVWYVSRRVISRVYLLDAFAEIILLTGWILGLFLAD</sequence>
<reference evidence="3" key="1">
    <citation type="journal article" date="2019" name="Int. J. Syst. Evol. Microbiol.">
        <title>The Global Catalogue of Microorganisms (GCM) 10K type strain sequencing project: providing services to taxonomists for standard genome sequencing and annotation.</title>
        <authorList>
            <consortium name="The Broad Institute Genomics Platform"/>
            <consortium name="The Broad Institute Genome Sequencing Center for Infectious Disease"/>
            <person name="Wu L."/>
            <person name="Ma J."/>
        </authorList>
    </citation>
    <scope>NUCLEOTIDE SEQUENCE [LARGE SCALE GENOMIC DNA]</scope>
    <source>
        <strain evidence="3">CCUG 55608</strain>
    </source>
</reference>
<comment type="caution">
    <text evidence="2">The sequence shown here is derived from an EMBL/GenBank/DDBJ whole genome shotgun (WGS) entry which is preliminary data.</text>
</comment>
<evidence type="ECO:0000313" key="2">
    <source>
        <dbReference type="EMBL" id="MFD1140568.1"/>
    </source>
</evidence>
<evidence type="ECO:0000313" key="3">
    <source>
        <dbReference type="Proteomes" id="UP001597116"/>
    </source>
</evidence>
<gene>
    <name evidence="2" type="ORF">ACFQ4C_05595</name>
</gene>
<keyword evidence="1" id="KW-1133">Transmembrane helix</keyword>
<feature type="transmembrane region" description="Helical" evidence="1">
    <location>
        <begin position="6"/>
        <end position="27"/>
    </location>
</feature>
<dbReference type="EMBL" id="JBHTLP010000002">
    <property type="protein sequence ID" value="MFD1140568.1"/>
    <property type="molecule type" value="Genomic_DNA"/>
</dbReference>
<proteinExistence type="predicted"/>
<keyword evidence="1" id="KW-0472">Membrane</keyword>
<feature type="transmembrane region" description="Helical" evidence="1">
    <location>
        <begin position="94"/>
        <end position="116"/>
    </location>
</feature>
<evidence type="ECO:0000256" key="1">
    <source>
        <dbReference type="SAM" id="Phobius"/>
    </source>
</evidence>
<feature type="transmembrane region" description="Helical" evidence="1">
    <location>
        <begin position="39"/>
        <end position="61"/>
    </location>
</feature>
<protein>
    <recommendedName>
        <fullName evidence="4">DUF1761 domain-containing protein</fullName>
    </recommendedName>
</protein>
<keyword evidence="1" id="KW-0812">Transmembrane</keyword>
<feature type="transmembrane region" description="Helical" evidence="1">
    <location>
        <begin position="67"/>
        <end position="87"/>
    </location>
</feature>
<name>A0ABW3Q4R9_9BACT</name>
<dbReference type="RefSeq" id="WP_265989354.1">
    <property type="nucleotide sequence ID" value="NZ_CP110973.1"/>
</dbReference>
<dbReference type="Proteomes" id="UP001597116">
    <property type="component" value="Unassembled WGS sequence"/>
</dbReference>
<organism evidence="2 3">
    <name type="scientific">Larkinella insperata</name>
    <dbReference type="NCBI Taxonomy" id="332158"/>
    <lineage>
        <taxon>Bacteria</taxon>
        <taxon>Pseudomonadati</taxon>
        <taxon>Bacteroidota</taxon>
        <taxon>Cytophagia</taxon>
        <taxon>Cytophagales</taxon>
        <taxon>Spirosomataceae</taxon>
        <taxon>Larkinella</taxon>
    </lineage>
</organism>